<dbReference type="CDD" id="cd01745">
    <property type="entry name" value="GATase1_2"/>
    <property type="match status" value="1"/>
</dbReference>
<keyword evidence="2" id="KW-1185">Reference proteome</keyword>
<protein>
    <submittedName>
        <fullName evidence="1">Gamma-glutamyl-gamma-aminobutyrate hydrolase family protein</fullName>
    </submittedName>
</protein>
<dbReference type="RefSeq" id="WP_154515946.1">
    <property type="nucleotide sequence ID" value="NZ_VUNM01000013.1"/>
</dbReference>
<proteinExistence type="predicted"/>
<dbReference type="GO" id="GO:0016811">
    <property type="term" value="F:hydrolase activity, acting on carbon-nitrogen (but not peptide) bonds, in linear amides"/>
    <property type="evidence" value="ECO:0007669"/>
    <property type="project" value="InterPro"/>
</dbReference>
<reference evidence="1 2" key="1">
    <citation type="submission" date="2019-08" db="EMBL/GenBank/DDBJ databases">
        <title>In-depth cultivation of the pig gut microbiome towards novel bacterial diversity and tailored functional studies.</title>
        <authorList>
            <person name="Wylensek D."/>
            <person name="Hitch T.C.A."/>
            <person name="Clavel T."/>
        </authorList>
    </citation>
    <scope>NUCLEOTIDE SEQUENCE [LARGE SCALE GENOMIC DNA]</scope>
    <source>
        <strain evidence="1 2">CA-Schmier-601-WT-3</strain>
    </source>
</reference>
<dbReference type="Pfam" id="PF07722">
    <property type="entry name" value="Peptidase_C26"/>
    <property type="match status" value="1"/>
</dbReference>
<dbReference type="PROSITE" id="PS51273">
    <property type="entry name" value="GATASE_TYPE_1"/>
    <property type="match status" value="1"/>
</dbReference>
<accession>A0A844FUP9</accession>
<evidence type="ECO:0000313" key="2">
    <source>
        <dbReference type="Proteomes" id="UP000442619"/>
    </source>
</evidence>
<dbReference type="AlphaFoldDB" id="A0A844FUP9"/>
<organism evidence="1 2">
    <name type="scientific">Sharpea porci</name>
    <dbReference type="NCBI Taxonomy" id="2652286"/>
    <lineage>
        <taxon>Bacteria</taxon>
        <taxon>Bacillati</taxon>
        <taxon>Bacillota</taxon>
        <taxon>Erysipelotrichia</taxon>
        <taxon>Erysipelotrichales</taxon>
        <taxon>Coprobacillaceae</taxon>
        <taxon>Sharpea</taxon>
    </lineage>
</organism>
<evidence type="ECO:0000313" key="1">
    <source>
        <dbReference type="EMBL" id="MST89306.1"/>
    </source>
</evidence>
<dbReference type="EMBL" id="VUNM01000013">
    <property type="protein sequence ID" value="MST89306.1"/>
    <property type="molecule type" value="Genomic_DNA"/>
</dbReference>
<dbReference type="Proteomes" id="UP000442619">
    <property type="component" value="Unassembled WGS sequence"/>
</dbReference>
<dbReference type="PANTHER" id="PTHR43235">
    <property type="entry name" value="GLUTAMINE AMIDOTRANSFERASE PB2B2.05-RELATED"/>
    <property type="match status" value="1"/>
</dbReference>
<dbReference type="GO" id="GO:0005829">
    <property type="term" value="C:cytosol"/>
    <property type="evidence" value="ECO:0007669"/>
    <property type="project" value="TreeGrafter"/>
</dbReference>
<dbReference type="Gene3D" id="3.40.50.880">
    <property type="match status" value="1"/>
</dbReference>
<name>A0A844FUP9_9FIRM</name>
<gene>
    <name evidence="1" type="ORF">FYJ79_06920</name>
</gene>
<sequence length="234" mass="26515">MKPIIGIVALYDEKLHSYWMLPEYTEAINKSGGIPIILPYNVDIEAILPHLDGVLFTGGQDINPLLYGEEVNEKCGPYIEARDYFEMKLMKKVLEQDLPALCICRGLQLLNVIEGGTLYQDLPSQHPSHIQHDMAKPYDVPCHQVTLQQDIPLQKLLHEETIGVNSRHHQAISRLGKHLEAMATSEDGLIEAIAVSNKSFIWGIQWHPEHSFHNDEMSRLIFQEFITNAKTAGQ</sequence>
<dbReference type="PANTHER" id="PTHR43235:SF1">
    <property type="entry name" value="GLUTAMINE AMIDOTRANSFERASE PB2B2.05-RELATED"/>
    <property type="match status" value="1"/>
</dbReference>
<dbReference type="InterPro" id="IPR029062">
    <property type="entry name" value="Class_I_gatase-like"/>
</dbReference>
<comment type="caution">
    <text evidence="1">The sequence shown here is derived from an EMBL/GenBank/DDBJ whole genome shotgun (WGS) entry which is preliminary data.</text>
</comment>
<keyword evidence="1" id="KW-0378">Hydrolase</keyword>
<dbReference type="SUPFAM" id="SSF52317">
    <property type="entry name" value="Class I glutamine amidotransferase-like"/>
    <property type="match status" value="1"/>
</dbReference>
<dbReference type="InterPro" id="IPR011697">
    <property type="entry name" value="Peptidase_C26"/>
</dbReference>
<dbReference type="InterPro" id="IPR044668">
    <property type="entry name" value="PuuD-like"/>
</dbReference>